<evidence type="ECO:0000313" key="3">
    <source>
        <dbReference type="Proteomes" id="UP001234216"/>
    </source>
</evidence>
<feature type="compositionally biased region" description="Low complexity" evidence="1">
    <location>
        <begin position="208"/>
        <end position="222"/>
    </location>
</feature>
<organism evidence="2 3">
    <name type="scientific">Streptomyces canus</name>
    <dbReference type="NCBI Taxonomy" id="58343"/>
    <lineage>
        <taxon>Bacteria</taxon>
        <taxon>Bacillati</taxon>
        <taxon>Actinomycetota</taxon>
        <taxon>Actinomycetes</taxon>
        <taxon>Kitasatosporales</taxon>
        <taxon>Streptomycetaceae</taxon>
        <taxon>Streptomyces</taxon>
        <taxon>Streptomyces aurantiacus group</taxon>
    </lineage>
</organism>
<dbReference type="EMBL" id="JAUSZV010000005">
    <property type="protein sequence ID" value="MDQ0909031.1"/>
    <property type="molecule type" value="Genomic_DNA"/>
</dbReference>
<protein>
    <recommendedName>
        <fullName evidence="4">Histidine kinase</fullName>
    </recommendedName>
</protein>
<dbReference type="AlphaFoldDB" id="A0AAW8FFV8"/>
<dbReference type="Proteomes" id="UP001234216">
    <property type="component" value="Unassembled WGS sequence"/>
</dbReference>
<name>A0AAW8FFV8_9ACTN</name>
<evidence type="ECO:0000256" key="1">
    <source>
        <dbReference type="SAM" id="MobiDB-lite"/>
    </source>
</evidence>
<dbReference type="RefSeq" id="WP_306978645.1">
    <property type="nucleotide sequence ID" value="NZ_JAUSZV010000005.1"/>
</dbReference>
<gene>
    <name evidence="2" type="ORF">QFZ22_005016</name>
</gene>
<evidence type="ECO:0000313" key="2">
    <source>
        <dbReference type="EMBL" id="MDQ0909031.1"/>
    </source>
</evidence>
<comment type="caution">
    <text evidence="2">The sequence shown here is derived from an EMBL/GenBank/DDBJ whole genome shotgun (WGS) entry which is preliminary data.</text>
</comment>
<reference evidence="2" key="1">
    <citation type="submission" date="2023-07" db="EMBL/GenBank/DDBJ databases">
        <title>Comparative genomics of wheat-associated soil bacteria to identify genetic determinants of phenazine resistance.</title>
        <authorList>
            <person name="Mouncey N."/>
        </authorList>
    </citation>
    <scope>NUCLEOTIDE SEQUENCE</scope>
    <source>
        <strain evidence="2">V4I22</strain>
    </source>
</reference>
<accession>A0AAW8FFV8</accession>
<feature type="region of interest" description="Disordered" evidence="1">
    <location>
        <begin position="208"/>
        <end position="239"/>
    </location>
</feature>
<proteinExistence type="predicted"/>
<sequence length="239" mass="25280">MNGLLDTVDAEPKPEFWYGLPYGYLQLDLQPSPEGIQEVARQIEALPDDVRDRADQVFRLYAIVLTMLRSQAVMGCALGMHPDERGEPTLSVLTVSTVPTSGAHPEAVLLQMLGDSGTGTGSENGIVPVELPTGTGYVLETERTTLAPTAPPEGQDEPAQGTVWQGTVAIPVLRTSSIITVQLVSPAVELADDYRGVLLGVARTVTFDDPAAPDPAEVDNAPGPFSDSGQGAEERSPFG</sequence>
<evidence type="ECO:0008006" key="4">
    <source>
        <dbReference type="Google" id="ProtNLM"/>
    </source>
</evidence>